<evidence type="ECO:0000313" key="7">
    <source>
        <dbReference type="EMBL" id="CAH1781018.1"/>
    </source>
</evidence>
<accession>A0A8J1UFE8</accession>
<comment type="cofactor">
    <cofactor evidence="6">
        <name>Mg(2+)</name>
        <dbReference type="ChEBI" id="CHEBI:18420"/>
    </cofactor>
    <text evidence="6">Binds 1 Mg(2+) ion per subunit.</text>
</comment>
<comment type="similarity">
    <text evidence="1">Belongs to the 5'(3')-deoxyribonucleotidase family.</text>
</comment>
<name>A0A8J1UFE8_OWEFU</name>
<dbReference type="Pfam" id="PF05761">
    <property type="entry name" value="5_nucleotid"/>
    <property type="match status" value="1"/>
</dbReference>
<keyword evidence="3" id="KW-0378">Hydrolase</keyword>
<evidence type="ECO:0000313" key="8">
    <source>
        <dbReference type="Proteomes" id="UP000749559"/>
    </source>
</evidence>
<gene>
    <name evidence="7" type="ORF">OFUS_LOCUS7640</name>
</gene>
<dbReference type="InterPro" id="IPR036412">
    <property type="entry name" value="HAD-like_sf"/>
</dbReference>
<evidence type="ECO:0000256" key="2">
    <source>
        <dbReference type="ARBA" id="ARBA00022723"/>
    </source>
</evidence>
<feature type="binding site" evidence="6">
    <location>
        <position position="378"/>
    </location>
    <ligand>
        <name>Mg(2+)</name>
        <dbReference type="ChEBI" id="CHEBI:18420"/>
    </ligand>
</feature>
<dbReference type="SUPFAM" id="SSF56784">
    <property type="entry name" value="HAD-like"/>
    <property type="match status" value="1"/>
</dbReference>
<comment type="caution">
    <text evidence="7">The sequence shown here is derived from an EMBL/GenBank/DDBJ whole genome shotgun (WGS) entry which is preliminary data.</text>
</comment>
<keyword evidence="2 6" id="KW-0479">Metal-binding</keyword>
<dbReference type="PIRSF" id="PIRSF017434">
    <property type="entry name" value="Purine_5'-nucleotidase"/>
    <property type="match status" value="1"/>
</dbReference>
<protein>
    <submittedName>
        <fullName evidence="7">Uncharacterized protein</fullName>
    </submittedName>
</protein>
<dbReference type="GO" id="GO:0008253">
    <property type="term" value="F:5'-nucleotidase activity"/>
    <property type="evidence" value="ECO:0007669"/>
    <property type="project" value="TreeGrafter"/>
</dbReference>
<dbReference type="Proteomes" id="UP000749559">
    <property type="component" value="Unassembled WGS sequence"/>
</dbReference>
<reference evidence="7" key="1">
    <citation type="submission" date="2022-03" db="EMBL/GenBank/DDBJ databases">
        <authorList>
            <person name="Martin C."/>
        </authorList>
    </citation>
    <scope>NUCLEOTIDE SEQUENCE</scope>
</reference>
<proteinExistence type="inferred from homology"/>
<dbReference type="PANTHER" id="PTHR12103:SF12">
    <property type="entry name" value="FI20020P1"/>
    <property type="match status" value="1"/>
</dbReference>
<feature type="active site" description="Proton donor" evidence="5">
    <location>
        <position position="96"/>
    </location>
</feature>
<sequence length="530" mass="61387">ELKIQKCEMATLSRICRRCLYLSQFHNISRITHNYRYVGSLGSSLGESKQMLWNEYNRAKAAVKARPAAPNVDPLSIFSNNELSLGDINVYGFDYDYTLASYRDELHFLIYQLGREALVNQLKYPKAILGLEYNPGFAVRGIHYDIRKGLLMKIDAFHNIQPGTVYRGLEPVEYSEVIELYGGTHVSVEYVSPFFGKNAMHQLMDLFALPEVTLLSNITQYFNEKNIAYDPEYVFYDVRNAVQGIHTSGLLHQKIMENLDVYIEKGPEVAELLQNLAAAGKKLFLLSNSGFPFVDKGMTYMIGPDWMDLFDVCIVNARKPKFFHQKSRPFRIYEKETGMRTWDRVSSLQKGKIYQEGNVSLFSGMTGWIGSQVLYCGDHVYSDLADPGLRHGWRTGAIIPELENEISIQNSISFKTSMAWMITLQNLIERLQIYDDSESQEVLHVWMKERDDLRNFSKEVFNPQFGSVFRTYHNPTYFFRRLHRLADLYMSSIVNLSNYSDQHTFYPRRWALPHEVHYGIPWEEQGGVLR</sequence>
<evidence type="ECO:0000256" key="4">
    <source>
        <dbReference type="ARBA" id="ARBA00022842"/>
    </source>
</evidence>
<organism evidence="7 8">
    <name type="scientific">Owenia fusiformis</name>
    <name type="common">Polychaete worm</name>
    <dbReference type="NCBI Taxonomy" id="6347"/>
    <lineage>
        <taxon>Eukaryota</taxon>
        <taxon>Metazoa</taxon>
        <taxon>Spiralia</taxon>
        <taxon>Lophotrochozoa</taxon>
        <taxon>Annelida</taxon>
        <taxon>Polychaeta</taxon>
        <taxon>Sedentaria</taxon>
        <taxon>Canalipalpata</taxon>
        <taxon>Sabellida</taxon>
        <taxon>Oweniida</taxon>
        <taxon>Oweniidae</taxon>
        <taxon>Owenia</taxon>
    </lineage>
</organism>
<dbReference type="InterPro" id="IPR008380">
    <property type="entry name" value="HAD-SF_hydro_IG_5-nucl"/>
</dbReference>
<dbReference type="GO" id="GO:0046872">
    <property type="term" value="F:metal ion binding"/>
    <property type="evidence" value="ECO:0007669"/>
    <property type="project" value="UniProtKB-KW"/>
</dbReference>
<keyword evidence="4 6" id="KW-0460">Magnesium</keyword>
<keyword evidence="8" id="KW-1185">Reference proteome</keyword>
<feature type="binding site" evidence="6">
    <location>
        <position position="96"/>
    </location>
    <ligand>
        <name>GMP</name>
        <dbReference type="ChEBI" id="CHEBI:58115"/>
    </ligand>
</feature>
<feature type="active site" description="Nucleophile" evidence="5">
    <location>
        <position position="94"/>
    </location>
</feature>
<evidence type="ECO:0000256" key="3">
    <source>
        <dbReference type="ARBA" id="ARBA00022801"/>
    </source>
</evidence>
<dbReference type="InterPro" id="IPR023214">
    <property type="entry name" value="HAD_sf"/>
</dbReference>
<dbReference type="InterPro" id="IPR016695">
    <property type="entry name" value="Pur_nucleotidase"/>
</dbReference>
<dbReference type="Gene3D" id="3.40.50.1000">
    <property type="entry name" value="HAD superfamily/HAD-like"/>
    <property type="match status" value="1"/>
</dbReference>
<dbReference type="NCBIfam" id="TIGR02244">
    <property type="entry name" value="HAD-IG-Ncltidse"/>
    <property type="match status" value="1"/>
</dbReference>
<evidence type="ECO:0000256" key="6">
    <source>
        <dbReference type="PIRSR" id="PIRSR017434-2"/>
    </source>
</evidence>
<dbReference type="EMBL" id="CAIIXF020000004">
    <property type="protein sequence ID" value="CAH1781018.1"/>
    <property type="molecule type" value="Genomic_DNA"/>
</dbReference>
<evidence type="ECO:0000256" key="5">
    <source>
        <dbReference type="PIRSR" id="PIRSR017434-1"/>
    </source>
</evidence>
<dbReference type="AlphaFoldDB" id="A0A8J1UFE8"/>
<evidence type="ECO:0000256" key="1">
    <source>
        <dbReference type="ARBA" id="ARBA00009589"/>
    </source>
</evidence>
<dbReference type="CDD" id="cd07522">
    <property type="entry name" value="HAD_cN-II"/>
    <property type="match status" value="1"/>
</dbReference>
<dbReference type="OrthoDB" id="409330at2759"/>
<feature type="non-terminal residue" evidence="7">
    <location>
        <position position="530"/>
    </location>
</feature>
<feature type="binding site" evidence="6">
    <location>
        <position position="94"/>
    </location>
    <ligand>
        <name>Mg(2+)</name>
        <dbReference type="ChEBI" id="CHEBI:18420"/>
    </ligand>
</feature>
<dbReference type="PANTHER" id="PTHR12103">
    <property type="entry name" value="5'-NUCLEOTIDASE DOMAIN-CONTAINING"/>
    <property type="match status" value="1"/>
</dbReference>